<dbReference type="PROSITE" id="PS00616">
    <property type="entry name" value="HIS_ACID_PHOSPHAT_1"/>
    <property type="match status" value="1"/>
</dbReference>
<dbReference type="Gene3D" id="3.30.70.20">
    <property type="match status" value="1"/>
</dbReference>
<evidence type="ECO:0000256" key="7">
    <source>
        <dbReference type="ARBA" id="ARBA00022448"/>
    </source>
</evidence>
<accession>A0AAV5APH0</accession>
<evidence type="ECO:0000256" key="9">
    <source>
        <dbReference type="ARBA" id="ARBA00022723"/>
    </source>
</evidence>
<evidence type="ECO:0000256" key="16">
    <source>
        <dbReference type="ARBA" id="ARBA00023014"/>
    </source>
</evidence>
<dbReference type="Pfam" id="PF05187">
    <property type="entry name" value="Fer4_ETF_QO"/>
    <property type="match status" value="1"/>
</dbReference>
<dbReference type="InterPro" id="IPR049398">
    <property type="entry name" value="ETF-QO/FixC_UQ-bd"/>
</dbReference>
<evidence type="ECO:0000256" key="18">
    <source>
        <dbReference type="ARBA" id="ARBA00023128"/>
    </source>
</evidence>
<evidence type="ECO:0000256" key="11">
    <source>
        <dbReference type="ARBA" id="ARBA00022827"/>
    </source>
</evidence>
<sequence>MSNVNRDQYEVLTVHDEEEALLSEKTVEELSNTVTSPTLSRRAYNVYHLTAAFLLGGLICGFLQYFIVPLCHNSSPEIVYVGSVGTPAGSTEVHGYPPTPATRYPELFPTNVGYAGATPTGTEAALAVTAPEYPIHTAAPHLVRPVWKVIEPPKSHGFDIFKKWGNLSPWYSNDRTTFGLDSSPEPPDTCQIIGLHLLHRHGARYPTAYASFGGPAKFATKLNQATSQWTASGELSFLNGWTYKLGEEVLIVPKNFTEKRELPVFRTESQDRMLASAMNFALGFFGWPSENQYYQSITIEAEGFNNTLSPYMTCPNSRVLSRSDRGSYYVNKWVRRYLKDAKKRLQKRLHGFKLTYEDIYTFQQLCAYETVALGYSKFCEIFTETEWEGFEYALDLYFWYNSAFGSPVSRVQGVGYIHELLARLTHTPIAIHNTSTNGTLDNNELTFPLNHSFYVDATHEVVVFNVLTALNLSNLAASGPLPADYIPENRSFIASQLGPFATNVQFQLLSCSSIPEEQIRILINDAVTPLTGISGCPEQRDGMCPLTTFISSQQRLARETDWEWGCHASQLNRALFDPSRVERAEDNVDVCIVGGGPAGLSAAIRLKQLERERGKEVRVVVLEKGPEIAELGSHILSGAVIEPRALNELLPEWQNMPNHPLKQAASSSKMRFLTAKTSFPLPHPPQMANDGNYILALSQFTSWLGEIAEEMGVEVYPGFAGANLIYGEGGEVQGVTTNEVGLDRLNCMKENFEPGMNFVSKVTLLAEGSHGSLSKSIIKRFDLRRDADPQTYGMGIKEVWRVDPSQYRPGEIIHTMGWPLDMKTYGGGWIYHMADGLVSIGLVVGLDYTNPYLSPYREFQRMKHHPYISSLLANGERLAYGGRTLNEGGLQSIPKVHFPGGALIGCSAGFVNVPKIKGTHNAMKSGMLAAEAAYNVVEQAQAGPADMSAYERSLQRSWVWEELNEIRNLRPSFNTPLGILGGILYSGLDVFILKGRVPWTFRNAIPDAAYTKTASECEPIKYPPPLPPLSTDLLTSLALTATNHAENQPVHLRLPPGNRANREHVRINVGEYAGLLGHACPAAVYEYVDAKDDDPEAWNGKKLVINSQNCIHCKLCDIKVPTQDITWTVPEGGGGPKYSTHTTLPSLKMDVYTDNVF</sequence>
<comment type="function">
    <text evidence="3">Accepts electrons from ETF and reduces ubiquinone.</text>
</comment>
<evidence type="ECO:0000313" key="26">
    <source>
        <dbReference type="Proteomes" id="UP001050691"/>
    </source>
</evidence>
<keyword evidence="18" id="KW-0496">Mitochondrion</keyword>
<comment type="caution">
    <text evidence="25">The sequence shown here is derived from an EMBL/GenBank/DDBJ whole genome shotgun (WGS) entry which is preliminary data.</text>
</comment>
<keyword evidence="16" id="KW-0411">Iron-sulfur</keyword>
<proteinExistence type="inferred from homology"/>
<dbReference type="Pfam" id="PF01266">
    <property type="entry name" value="DAO"/>
    <property type="match status" value="1"/>
</dbReference>
<dbReference type="InterPro" id="IPR000560">
    <property type="entry name" value="His_Pase_clade-2"/>
</dbReference>
<evidence type="ECO:0000256" key="5">
    <source>
        <dbReference type="ARBA" id="ARBA00006796"/>
    </source>
</evidence>
<keyword evidence="17" id="KW-0830">Ubiquinone</keyword>
<keyword evidence="11" id="KW-0274">FAD</keyword>
<organism evidence="25 26">
    <name type="scientific">Clathrus columnatus</name>
    <dbReference type="NCBI Taxonomy" id="1419009"/>
    <lineage>
        <taxon>Eukaryota</taxon>
        <taxon>Fungi</taxon>
        <taxon>Dikarya</taxon>
        <taxon>Basidiomycota</taxon>
        <taxon>Agaricomycotina</taxon>
        <taxon>Agaricomycetes</taxon>
        <taxon>Phallomycetidae</taxon>
        <taxon>Phallales</taxon>
        <taxon>Clathraceae</taxon>
        <taxon>Clathrus</taxon>
    </lineage>
</organism>
<comment type="similarity">
    <text evidence="5">Belongs to the ETF-QO/FixC family.</text>
</comment>
<evidence type="ECO:0000256" key="17">
    <source>
        <dbReference type="ARBA" id="ARBA00023075"/>
    </source>
</evidence>
<comment type="cofactor">
    <cofactor evidence="2">
        <name>FAD</name>
        <dbReference type="ChEBI" id="CHEBI:57692"/>
    </cofactor>
</comment>
<evidence type="ECO:0000256" key="8">
    <source>
        <dbReference type="ARBA" id="ARBA00022630"/>
    </source>
</evidence>
<comment type="catalytic activity">
    <reaction evidence="21">
        <text>a ubiquinone + reduced [electron-transfer flavoprotein] = a ubiquinol + oxidized [electron-transfer flavoprotein] + H(+)</text>
        <dbReference type="Rhea" id="RHEA:24052"/>
        <dbReference type="Rhea" id="RHEA-COMP:9565"/>
        <dbReference type="Rhea" id="RHEA-COMP:9566"/>
        <dbReference type="Rhea" id="RHEA-COMP:10685"/>
        <dbReference type="Rhea" id="RHEA-COMP:10686"/>
        <dbReference type="ChEBI" id="CHEBI:15378"/>
        <dbReference type="ChEBI" id="CHEBI:16389"/>
        <dbReference type="ChEBI" id="CHEBI:17976"/>
        <dbReference type="ChEBI" id="CHEBI:57692"/>
        <dbReference type="ChEBI" id="CHEBI:58307"/>
        <dbReference type="EC" id="1.5.5.1"/>
    </reaction>
</comment>
<dbReference type="Pfam" id="PF00328">
    <property type="entry name" value="His_Phos_2"/>
    <property type="match status" value="1"/>
</dbReference>
<comment type="cofactor">
    <cofactor evidence="1">
        <name>[4Fe-4S] cluster</name>
        <dbReference type="ChEBI" id="CHEBI:49883"/>
    </cofactor>
</comment>
<dbReference type="InterPro" id="IPR007859">
    <property type="entry name" value="ETF-QO/FixX_C"/>
</dbReference>
<dbReference type="Gene3D" id="3.50.50.60">
    <property type="entry name" value="FAD/NAD(P)-binding domain"/>
    <property type="match status" value="1"/>
</dbReference>
<dbReference type="AlphaFoldDB" id="A0AAV5APH0"/>
<keyword evidence="14" id="KW-0560">Oxidoreductase</keyword>
<evidence type="ECO:0000256" key="2">
    <source>
        <dbReference type="ARBA" id="ARBA00001974"/>
    </source>
</evidence>
<keyword evidence="9" id="KW-0479">Metal-binding</keyword>
<dbReference type="Pfam" id="PF21162">
    <property type="entry name" value="ETFQO_UQ-bd"/>
    <property type="match status" value="1"/>
</dbReference>
<keyword evidence="10" id="KW-0999">Mitochondrion inner membrane</keyword>
<evidence type="ECO:0000256" key="12">
    <source>
        <dbReference type="ARBA" id="ARBA00022946"/>
    </source>
</evidence>
<dbReference type="Gene3D" id="3.30.9.90">
    <property type="match status" value="1"/>
</dbReference>
<evidence type="ECO:0000313" key="25">
    <source>
        <dbReference type="EMBL" id="GJJ14589.1"/>
    </source>
</evidence>
<dbReference type="Proteomes" id="UP001050691">
    <property type="component" value="Unassembled WGS sequence"/>
</dbReference>
<keyword evidence="13" id="KW-0249">Electron transport</keyword>
<keyword evidence="15" id="KW-0408">Iron</keyword>
<keyword evidence="7" id="KW-0813">Transport</keyword>
<dbReference type="Gene3D" id="3.40.50.1240">
    <property type="entry name" value="Phosphoglycerate mutase-like"/>
    <property type="match status" value="1"/>
</dbReference>
<dbReference type="PANTHER" id="PTHR10617">
    <property type="entry name" value="ELECTRON TRANSFER FLAVOPROTEIN-UBIQUINONE OXIDOREDUCTASE"/>
    <property type="match status" value="1"/>
</dbReference>
<dbReference type="InterPro" id="IPR017896">
    <property type="entry name" value="4Fe4S_Fe-S-bd"/>
</dbReference>
<feature type="transmembrane region" description="Helical" evidence="23">
    <location>
        <begin position="46"/>
        <end position="67"/>
    </location>
</feature>
<dbReference type="FunFam" id="3.30.70.20:FF:000015">
    <property type="entry name" value="Electron transfer flavoprotein-ubiquinone oxidoreductase"/>
    <property type="match status" value="1"/>
</dbReference>
<dbReference type="PANTHER" id="PTHR10617:SF107">
    <property type="entry name" value="ELECTRON TRANSFER FLAVOPROTEIN-UBIQUINONE OXIDOREDUCTASE, MITOCHONDRIAL"/>
    <property type="match status" value="1"/>
</dbReference>
<evidence type="ECO:0000256" key="14">
    <source>
        <dbReference type="ARBA" id="ARBA00023002"/>
    </source>
</evidence>
<dbReference type="InterPro" id="IPR006076">
    <property type="entry name" value="FAD-dep_OxRdtase"/>
</dbReference>
<evidence type="ECO:0000256" key="6">
    <source>
        <dbReference type="ARBA" id="ARBA00012696"/>
    </source>
</evidence>
<dbReference type="InterPro" id="IPR029033">
    <property type="entry name" value="His_PPase_superfam"/>
</dbReference>
<dbReference type="SUPFAM" id="SSF53254">
    <property type="entry name" value="Phosphoglycerate mutase-like"/>
    <property type="match status" value="1"/>
</dbReference>
<evidence type="ECO:0000256" key="23">
    <source>
        <dbReference type="SAM" id="Phobius"/>
    </source>
</evidence>
<dbReference type="GO" id="GO:0046872">
    <property type="term" value="F:metal ion binding"/>
    <property type="evidence" value="ECO:0007669"/>
    <property type="project" value="UniProtKB-KW"/>
</dbReference>
<dbReference type="GO" id="GO:0051536">
    <property type="term" value="F:iron-sulfur cluster binding"/>
    <property type="evidence" value="ECO:0007669"/>
    <property type="project" value="UniProtKB-KW"/>
</dbReference>
<feature type="domain" description="4Fe-4S ferredoxin-type" evidence="24">
    <location>
        <begin position="1101"/>
        <end position="1130"/>
    </location>
</feature>
<name>A0AAV5APH0_9AGAM</name>
<gene>
    <name evidence="25" type="ORF">Clacol_008855</name>
</gene>
<keyword evidence="8" id="KW-0285">Flavoprotein</keyword>
<dbReference type="InterPro" id="IPR033379">
    <property type="entry name" value="Acid_Pase_AS"/>
</dbReference>
<evidence type="ECO:0000256" key="20">
    <source>
        <dbReference type="ARBA" id="ARBA00032754"/>
    </source>
</evidence>
<evidence type="ECO:0000256" key="10">
    <source>
        <dbReference type="ARBA" id="ARBA00022792"/>
    </source>
</evidence>
<dbReference type="GO" id="GO:0004174">
    <property type="term" value="F:electron-transferring-flavoprotein dehydrogenase activity"/>
    <property type="evidence" value="ECO:0007669"/>
    <property type="project" value="UniProtKB-EC"/>
</dbReference>
<keyword evidence="23" id="KW-0812">Transmembrane</keyword>
<keyword evidence="19 23" id="KW-0472">Membrane</keyword>
<evidence type="ECO:0000259" key="24">
    <source>
        <dbReference type="PROSITE" id="PS51379"/>
    </source>
</evidence>
<dbReference type="InterPro" id="IPR036188">
    <property type="entry name" value="FAD/NAD-bd_sf"/>
</dbReference>
<dbReference type="SUPFAM" id="SSF54373">
    <property type="entry name" value="FAD-linked reductases, C-terminal domain"/>
    <property type="match status" value="1"/>
</dbReference>
<reference evidence="25" key="1">
    <citation type="submission" date="2021-10" db="EMBL/GenBank/DDBJ databases">
        <title>De novo Genome Assembly of Clathrus columnatus (Basidiomycota, Fungi) Using Illumina and Nanopore Sequence Data.</title>
        <authorList>
            <person name="Ogiso-Tanaka E."/>
            <person name="Itagaki H."/>
            <person name="Hosoya T."/>
            <person name="Hosaka K."/>
        </authorList>
    </citation>
    <scope>NUCLEOTIDE SEQUENCE</scope>
    <source>
        <strain evidence="25">MO-923</strain>
    </source>
</reference>
<comment type="subcellular location">
    <subcellularLocation>
        <location evidence="4">Mitochondrion inner membrane</location>
    </subcellularLocation>
</comment>
<dbReference type="CDD" id="cd07061">
    <property type="entry name" value="HP_HAP_like"/>
    <property type="match status" value="1"/>
</dbReference>
<dbReference type="EC" id="1.5.5.1" evidence="6"/>
<dbReference type="SUPFAM" id="SSF51905">
    <property type="entry name" value="FAD/NAD(P)-binding domain"/>
    <property type="match status" value="1"/>
</dbReference>
<dbReference type="SUPFAM" id="SSF54862">
    <property type="entry name" value="4Fe-4S ferredoxins"/>
    <property type="match status" value="1"/>
</dbReference>
<evidence type="ECO:0000256" key="19">
    <source>
        <dbReference type="ARBA" id="ARBA00023136"/>
    </source>
</evidence>
<evidence type="ECO:0000256" key="1">
    <source>
        <dbReference type="ARBA" id="ARBA00001966"/>
    </source>
</evidence>
<dbReference type="PROSITE" id="PS51379">
    <property type="entry name" value="4FE4S_FER_2"/>
    <property type="match status" value="1"/>
</dbReference>
<evidence type="ECO:0000256" key="21">
    <source>
        <dbReference type="ARBA" id="ARBA00052682"/>
    </source>
</evidence>
<keyword evidence="23" id="KW-1133">Transmembrane helix</keyword>
<evidence type="ECO:0000256" key="22">
    <source>
        <dbReference type="ARBA" id="ARBA00068100"/>
    </source>
</evidence>
<evidence type="ECO:0000256" key="3">
    <source>
        <dbReference type="ARBA" id="ARBA00002819"/>
    </source>
</evidence>
<evidence type="ECO:0000256" key="4">
    <source>
        <dbReference type="ARBA" id="ARBA00004273"/>
    </source>
</evidence>
<dbReference type="EMBL" id="BPWL01000010">
    <property type="protein sequence ID" value="GJJ14589.1"/>
    <property type="molecule type" value="Genomic_DNA"/>
</dbReference>
<evidence type="ECO:0000256" key="13">
    <source>
        <dbReference type="ARBA" id="ARBA00022982"/>
    </source>
</evidence>
<evidence type="ECO:0000256" key="15">
    <source>
        <dbReference type="ARBA" id="ARBA00023004"/>
    </source>
</evidence>
<dbReference type="GO" id="GO:0005743">
    <property type="term" value="C:mitochondrial inner membrane"/>
    <property type="evidence" value="ECO:0007669"/>
    <property type="project" value="UniProtKB-SubCell"/>
</dbReference>
<keyword evidence="26" id="KW-1185">Reference proteome</keyword>
<protein>
    <recommendedName>
        <fullName evidence="22">Probable electron transfer flavoprotein-ubiquinone oxidoreductase, mitochondrial</fullName>
        <ecNumber evidence="6">1.5.5.1</ecNumber>
    </recommendedName>
    <alternativeName>
        <fullName evidence="20">Electron-transferring-flavoprotein dehydrogenase</fullName>
    </alternativeName>
</protein>
<dbReference type="InterPro" id="IPR040156">
    <property type="entry name" value="ETF-QO"/>
</dbReference>
<keyword evidence="12" id="KW-0809">Transit peptide</keyword>